<proteinExistence type="predicted"/>
<gene>
    <name evidence="2" type="ORF">KUTeg_019482</name>
</gene>
<keyword evidence="3" id="KW-1185">Reference proteome</keyword>
<name>A0ABQ9EGW9_TEGGR</name>
<comment type="caution">
    <text evidence="2">The sequence shown here is derived from an EMBL/GenBank/DDBJ whole genome shotgun (WGS) entry which is preliminary data.</text>
</comment>
<dbReference type="EMBL" id="JARBDR010000917">
    <property type="protein sequence ID" value="KAJ8303086.1"/>
    <property type="molecule type" value="Genomic_DNA"/>
</dbReference>
<organism evidence="2 3">
    <name type="scientific">Tegillarca granosa</name>
    <name type="common">Malaysian cockle</name>
    <name type="synonym">Anadara granosa</name>
    <dbReference type="NCBI Taxonomy" id="220873"/>
    <lineage>
        <taxon>Eukaryota</taxon>
        <taxon>Metazoa</taxon>
        <taxon>Spiralia</taxon>
        <taxon>Lophotrochozoa</taxon>
        <taxon>Mollusca</taxon>
        <taxon>Bivalvia</taxon>
        <taxon>Autobranchia</taxon>
        <taxon>Pteriomorphia</taxon>
        <taxon>Arcoida</taxon>
        <taxon>Arcoidea</taxon>
        <taxon>Arcidae</taxon>
        <taxon>Tegillarca</taxon>
    </lineage>
</organism>
<evidence type="ECO:0000313" key="3">
    <source>
        <dbReference type="Proteomes" id="UP001217089"/>
    </source>
</evidence>
<protein>
    <submittedName>
        <fullName evidence="2">Uncharacterized protein</fullName>
    </submittedName>
</protein>
<feature type="compositionally biased region" description="Basic and acidic residues" evidence="1">
    <location>
        <begin position="65"/>
        <end position="74"/>
    </location>
</feature>
<feature type="compositionally biased region" description="Polar residues" evidence="1">
    <location>
        <begin position="75"/>
        <end position="88"/>
    </location>
</feature>
<feature type="compositionally biased region" description="Basic and acidic residues" evidence="1">
    <location>
        <begin position="102"/>
        <end position="123"/>
    </location>
</feature>
<dbReference type="Proteomes" id="UP001217089">
    <property type="component" value="Unassembled WGS sequence"/>
</dbReference>
<evidence type="ECO:0000313" key="2">
    <source>
        <dbReference type="EMBL" id="KAJ8303086.1"/>
    </source>
</evidence>
<accession>A0ABQ9EGW9</accession>
<evidence type="ECO:0000256" key="1">
    <source>
        <dbReference type="SAM" id="MobiDB-lite"/>
    </source>
</evidence>
<sequence length="212" mass="24135">MMDMRAIFLIMTGSYLVTIQSHRVVVMERKFKEIIEEFHQKENGVNEQDIIIKTRQVRKLYYQKGDKQSQDDINHQNSVSKQGNINEQETFRKQNGIDAQDTNEHGSKQRQSGRTEQDKKAQDTGHAINCGPPGTKMNFTWEPKIVYPKDKITMTLDMIAPVDFINGEVCADIYVAGMTTPILHLVQKLSCGILNFIVPGVCPKGRFSKNGM</sequence>
<reference evidence="2 3" key="1">
    <citation type="submission" date="2022-12" db="EMBL/GenBank/DDBJ databases">
        <title>Chromosome-level genome of Tegillarca granosa.</title>
        <authorList>
            <person name="Kim J."/>
        </authorList>
    </citation>
    <scope>NUCLEOTIDE SEQUENCE [LARGE SCALE GENOMIC DNA]</scope>
    <source>
        <strain evidence="2">Teg-2019</strain>
        <tissue evidence="2">Adductor muscle</tissue>
    </source>
</reference>
<feature type="region of interest" description="Disordered" evidence="1">
    <location>
        <begin position="65"/>
        <end position="134"/>
    </location>
</feature>